<dbReference type="InterPro" id="IPR029084">
    <property type="entry name" value="Imm30"/>
</dbReference>
<gene>
    <name evidence="2" type="ORF">GGQ91_005713</name>
</gene>
<dbReference type="Pfam" id="PF15565">
    <property type="entry name" value="Imm30"/>
    <property type="match status" value="1"/>
</dbReference>
<dbReference type="Proteomes" id="UP000565455">
    <property type="component" value="Unassembled WGS sequence"/>
</dbReference>
<evidence type="ECO:0000313" key="3">
    <source>
        <dbReference type="Proteomes" id="UP000565455"/>
    </source>
</evidence>
<name>A0ABR6DKA5_9HYPH</name>
<sequence length="164" mass="19186">MKSEKLNLLLQKLKNSTQSNEDNIVSTREGILSKIYELKNPECIEPIIGMLEDEDPYFEEMYSYVHLIESFPTDIYTQNAVRPIIELYKKSPEWSQILLTRIINDYDSRSALERTNLEETDKHRLVGIINNILSSQFTKNDLTISNAKELLRKFSEKSQHTDRS</sequence>
<proteinExistence type="predicted"/>
<evidence type="ECO:0000259" key="1">
    <source>
        <dbReference type="Pfam" id="PF15565"/>
    </source>
</evidence>
<feature type="domain" description="Immunity protein 30" evidence="1">
    <location>
        <begin position="27"/>
        <end position="109"/>
    </location>
</feature>
<reference evidence="2 3" key="1">
    <citation type="submission" date="2020-08" db="EMBL/GenBank/DDBJ databases">
        <title>Genomic Encyclopedia of Type Strains, Phase IV (KMG-IV): sequencing the most valuable type-strain genomes for metagenomic binning, comparative biology and taxonomic classification.</title>
        <authorList>
            <person name="Goeker M."/>
        </authorList>
    </citation>
    <scope>NUCLEOTIDE SEQUENCE [LARGE SCALE GENOMIC DNA]</scope>
    <source>
        <strain evidence="2 3">DSM 5686</strain>
    </source>
</reference>
<dbReference type="RefSeq" id="WP_182593315.1">
    <property type="nucleotide sequence ID" value="NZ_JACJIM010000024.1"/>
</dbReference>
<dbReference type="SUPFAM" id="SSF48371">
    <property type="entry name" value="ARM repeat"/>
    <property type="match status" value="1"/>
</dbReference>
<dbReference type="GeneID" id="96607292"/>
<protein>
    <recommendedName>
        <fullName evidence="1">Immunity protein 30 domain-containing protein</fullName>
    </recommendedName>
</protein>
<evidence type="ECO:0000313" key="2">
    <source>
        <dbReference type="EMBL" id="MBA9066282.1"/>
    </source>
</evidence>
<dbReference type="EMBL" id="JACJIM010000024">
    <property type="protein sequence ID" value="MBA9066282.1"/>
    <property type="molecule type" value="Genomic_DNA"/>
</dbReference>
<organism evidence="2 3">
    <name type="scientific">Methylobacterium fujisawaense</name>
    <dbReference type="NCBI Taxonomy" id="107400"/>
    <lineage>
        <taxon>Bacteria</taxon>
        <taxon>Pseudomonadati</taxon>
        <taxon>Pseudomonadota</taxon>
        <taxon>Alphaproteobacteria</taxon>
        <taxon>Hyphomicrobiales</taxon>
        <taxon>Methylobacteriaceae</taxon>
        <taxon>Methylobacterium</taxon>
    </lineage>
</organism>
<dbReference type="InterPro" id="IPR016024">
    <property type="entry name" value="ARM-type_fold"/>
</dbReference>
<keyword evidence="3" id="KW-1185">Reference proteome</keyword>
<comment type="caution">
    <text evidence="2">The sequence shown here is derived from an EMBL/GenBank/DDBJ whole genome shotgun (WGS) entry which is preliminary data.</text>
</comment>
<accession>A0ABR6DKA5</accession>